<evidence type="ECO:0000256" key="4">
    <source>
        <dbReference type="ARBA" id="ARBA00022475"/>
    </source>
</evidence>
<dbReference type="PROSITE" id="PS01303">
    <property type="entry name" value="BCCT"/>
    <property type="match status" value="1"/>
</dbReference>
<keyword evidence="4" id="KW-1003">Cell membrane</keyword>
<dbReference type="PANTHER" id="PTHR30047:SF7">
    <property type="entry name" value="HIGH-AFFINITY CHOLINE TRANSPORT PROTEIN"/>
    <property type="match status" value="1"/>
</dbReference>
<feature type="transmembrane region" description="Helical" evidence="9">
    <location>
        <begin position="509"/>
        <end position="530"/>
    </location>
</feature>
<keyword evidence="6 9" id="KW-1133">Transmembrane helix</keyword>
<keyword evidence="7 9" id="KW-0472">Membrane</keyword>
<comment type="subcellular location">
    <subcellularLocation>
        <location evidence="1">Cell membrane</location>
        <topology evidence="1">Multi-pass membrane protein</topology>
    </subcellularLocation>
</comment>
<dbReference type="EMBL" id="WLVL01000057">
    <property type="protein sequence ID" value="MTB73364.1"/>
    <property type="molecule type" value="Genomic_DNA"/>
</dbReference>
<dbReference type="GO" id="GO:0005886">
    <property type="term" value="C:plasma membrane"/>
    <property type="evidence" value="ECO:0007669"/>
    <property type="project" value="UniProtKB-SubCell"/>
</dbReference>
<organism evidence="10 11">
    <name type="scientific">Arsenicicoccus cauae</name>
    <dbReference type="NCBI Taxonomy" id="2663847"/>
    <lineage>
        <taxon>Bacteria</taxon>
        <taxon>Bacillati</taxon>
        <taxon>Actinomycetota</taxon>
        <taxon>Actinomycetes</taxon>
        <taxon>Micrococcales</taxon>
        <taxon>Intrasporangiaceae</taxon>
        <taxon>Arsenicicoccus</taxon>
    </lineage>
</organism>
<evidence type="ECO:0000313" key="10">
    <source>
        <dbReference type="EMBL" id="MTB73364.1"/>
    </source>
</evidence>
<feature type="transmembrane region" description="Helical" evidence="9">
    <location>
        <begin position="322"/>
        <end position="341"/>
    </location>
</feature>
<evidence type="ECO:0000256" key="9">
    <source>
        <dbReference type="SAM" id="Phobius"/>
    </source>
</evidence>
<evidence type="ECO:0000256" key="1">
    <source>
        <dbReference type="ARBA" id="ARBA00004651"/>
    </source>
</evidence>
<comment type="similarity">
    <text evidence="2">Belongs to the BCCT transporter (TC 2.A.15) family.</text>
</comment>
<keyword evidence="3" id="KW-0813">Transport</keyword>
<dbReference type="PANTHER" id="PTHR30047">
    <property type="entry name" value="HIGH-AFFINITY CHOLINE TRANSPORT PROTEIN-RELATED"/>
    <property type="match status" value="1"/>
</dbReference>
<proteinExistence type="inferred from homology"/>
<dbReference type="Pfam" id="PF02028">
    <property type="entry name" value="BCCT"/>
    <property type="match status" value="1"/>
</dbReference>
<evidence type="ECO:0000256" key="8">
    <source>
        <dbReference type="SAM" id="MobiDB-lite"/>
    </source>
</evidence>
<feature type="region of interest" description="Disordered" evidence="8">
    <location>
        <begin position="1"/>
        <end position="65"/>
    </location>
</feature>
<dbReference type="RefSeq" id="WP_154594619.1">
    <property type="nucleotide sequence ID" value="NZ_WLVL01000057.1"/>
</dbReference>
<dbReference type="GO" id="GO:0022857">
    <property type="term" value="F:transmembrane transporter activity"/>
    <property type="evidence" value="ECO:0007669"/>
    <property type="project" value="InterPro"/>
</dbReference>
<comment type="caution">
    <text evidence="10">The sequence shown here is derived from an EMBL/GenBank/DDBJ whole genome shotgun (WGS) entry which is preliminary data.</text>
</comment>
<evidence type="ECO:0000256" key="6">
    <source>
        <dbReference type="ARBA" id="ARBA00022989"/>
    </source>
</evidence>
<evidence type="ECO:0000256" key="5">
    <source>
        <dbReference type="ARBA" id="ARBA00022692"/>
    </source>
</evidence>
<feature type="compositionally biased region" description="Polar residues" evidence="8">
    <location>
        <begin position="1"/>
        <end position="27"/>
    </location>
</feature>
<dbReference type="Proteomes" id="UP000431092">
    <property type="component" value="Unassembled WGS sequence"/>
</dbReference>
<feature type="transmembrane region" description="Helical" evidence="9">
    <location>
        <begin position="409"/>
        <end position="432"/>
    </location>
</feature>
<feature type="transmembrane region" description="Helical" evidence="9">
    <location>
        <begin position="248"/>
        <end position="269"/>
    </location>
</feature>
<protein>
    <submittedName>
        <fullName evidence="10">BCCT family transporter</fullName>
    </submittedName>
</protein>
<dbReference type="AlphaFoldDB" id="A0A6I3IAX2"/>
<dbReference type="NCBIfam" id="TIGR00842">
    <property type="entry name" value="bcct"/>
    <property type="match status" value="1"/>
</dbReference>
<feature type="transmembrane region" description="Helical" evidence="9">
    <location>
        <begin position="289"/>
        <end position="310"/>
    </location>
</feature>
<dbReference type="InterPro" id="IPR018093">
    <property type="entry name" value="BCCT_CS"/>
</dbReference>
<evidence type="ECO:0000256" key="7">
    <source>
        <dbReference type="ARBA" id="ARBA00023136"/>
    </source>
</evidence>
<evidence type="ECO:0000256" key="2">
    <source>
        <dbReference type="ARBA" id="ARBA00005658"/>
    </source>
</evidence>
<feature type="transmembrane region" description="Helical" evidence="9">
    <location>
        <begin position="379"/>
        <end position="397"/>
    </location>
</feature>
<sequence length="628" mass="66643">MSDQPPRTVTTNPTDGTSAKPDSTGSPAPQAPASDGAPAPGHDHELLTGLTNPLPESQPRRPGVDRITFGTTAAIALGFVVWGFVGTSSLSTASSSALDWVMTNAGWSFVLMASMFVVFVLWLAASKYGEIPLGSDREEPEFSTRSWIAMMFSAGMGIGLMFYGTAEPLSHYIAPPPRSGVTGQQPEAVQIAMATTLFHWSLHPWAIYAVVGVAIAYSTFRKGRSQLISSVFAPLLGRHRATGPIGRVIDILAIFATLFGSAASLGLGALQIGAGLELNGWAAGVTAPLLVGIIAVLTVCFIASAVSGIARGVEMLSNVNMVLALLLAVFVFLVGPTLFILDLPPNALGSYADQLARMAARSDASGLEPMKAWLSSWTVFYWAWWISWTPFVGMFIARISRGRTIRQFVTGVLLVPSLVSLVWFAIFGGAAIDAQRTHQDMASSVDGVLTVDTNASLFQLLNHYPFAGVTTVLVMILVAIFFVSGADAASIVMGTLSEYGTIEPTRKTVVFWGAATGAVAAVMLLAGSIAGDMKEALNGLQSMTIVSALPFGIVMAALCVALVKDLRTDPVVRRADLATRLVNEAVVKGITDNGHDDLEIVVRPVGEPDPEPTRTRVWDRLIKTYTRS</sequence>
<feature type="transmembrane region" description="Helical" evidence="9">
    <location>
        <begin position="67"/>
        <end position="85"/>
    </location>
</feature>
<evidence type="ECO:0000313" key="11">
    <source>
        <dbReference type="Proteomes" id="UP000431092"/>
    </source>
</evidence>
<dbReference type="InterPro" id="IPR000060">
    <property type="entry name" value="BCCT_transptr"/>
</dbReference>
<keyword evidence="5 9" id="KW-0812">Transmembrane</keyword>
<feature type="transmembrane region" description="Helical" evidence="9">
    <location>
        <begin position="542"/>
        <end position="563"/>
    </location>
</feature>
<name>A0A6I3IAX2_9MICO</name>
<evidence type="ECO:0000256" key="3">
    <source>
        <dbReference type="ARBA" id="ARBA00022448"/>
    </source>
</evidence>
<feature type="transmembrane region" description="Helical" evidence="9">
    <location>
        <begin position="146"/>
        <end position="166"/>
    </location>
</feature>
<reference evidence="10 11" key="1">
    <citation type="submission" date="2019-11" db="EMBL/GenBank/DDBJ databases">
        <title>Whole genome sequencing identifies a novel species of the genus Arsenicicoccus isolated from human blood.</title>
        <authorList>
            <person name="Jeong J.H."/>
            <person name="Kweon O.J."/>
            <person name="Kim H.R."/>
            <person name="Kim T.-H."/>
            <person name="Ha S.-M."/>
            <person name="Lee M.-K."/>
        </authorList>
    </citation>
    <scope>NUCLEOTIDE SEQUENCE [LARGE SCALE GENOMIC DNA]</scope>
    <source>
        <strain evidence="10 11">MKL-02</strain>
    </source>
</reference>
<accession>A0A6I3IAX2</accession>
<feature type="transmembrane region" description="Helical" evidence="9">
    <location>
        <begin position="202"/>
        <end position="220"/>
    </location>
</feature>
<feature type="transmembrane region" description="Helical" evidence="9">
    <location>
        <begin position="466"/>
        <end position="488"/>
    </location>
</feature>
<feature type="transmembrane region" description="Helical" evidence="9">
    <location>
        <begin position="105"/>
        <end position="125"/>
    </location>
</feature>
<gene>
    <name evidence="10" type="ORF">GGG17_15630</name>
</gene>
<keyword evidence="11" id="KW-1185">Reference proteome</keyword>